<evidence type="ECO:0000313" key="4">
    <source>
        <dbReference type="Proteomes" id="UP000326396"/>
    </source>
</evidence>
<keyword evidence="4" id="KW-1185">Reference proteome</keyword>
<feature type="compositionally biased region" description="Basic and acidic residues" evidence="1">
    <location>
        <begin position="13"/>
        <end position="26"/>
    </location>
</feature>
<dbReference type="OrthoDB" id="6776856at2759"/>
<reference evidence="3 4" key="1">
    <citation type="submission" date="2019-05" db="EMBL/GenBank/DDBJ databases">
        <title>Mikania micrantha, genome provides insights into the molecular mechanism of rapid growth.</title>
        <authorList>
            <person name="Liu B."/>
        </authorList>
    </citation>
    <scope>NUCLEOTIDE SEQUENCE [LARGE SCALE GENOMIC DNA]</scope>
    <source>
        <strain evidence="3">NLD-2019</strain>
        <tissue evidence="3">Leaf</tissue>
    </source>
</reference>
<organism evidence="3 4">
    <name type="scientific">Mikania micrantha</name>
    <name type="common">bitter vine</name>
    <dbReference type="NCBI Taxonomy" id="192012"/>
    <lineage>
        <taxon>Eukaryota</taxon>
        <taxon>Viridiplantae</taxon>
        <taxon>Streptophyta</taxon>
        <taxon>Embryophyta</taxon>
        <taxon>Tracheophyta</taxon>
        <taxon>Spermatophyta</taxon>
        <taxon>Magnoliopsida</taxon>
        <taxon>eudicotyledons</taxon>
        <taxon>Gunneridae</taxon>
        <taxon>Pentapetalae</taxon>
        <taxon>asterids</taxon>
        <taxon>campanulids</taxon>
        <taxon>Asterales</taxon>
        <taxon>Asteraceae</taxon>
        <taxon>Asteroideae</taxon>
        <taxon>Heliantheae alliance</taxon>
        <taxon>Eupatorieae</taxon>
        <taxon>Mikania</taxon>
    </lineage>
</organism>
<dbReference type="InterPro" id="IPR054722">
    <property type="entry name" value="PolX-like_BBD"/>
</dbReference>
<feature type="domain" description="Retrovirus-related Pol polyprotein from transposon TNT 1-94-like beta-barrel" evidence="2">
    <location>
        <begin position="108"/>
        <end position="188"/>
    </location>
</feature>
<dbReference type="AlphaFoldDB" id="A0A5N6M8W4"/>
<gene>
    <name evidence="3" type="ORF">E3N88_32385</name>
</gene>
<proteinExistence type="predicted"/>
<name>A0A5N6M8W4_9ASTR</name>
<evidence type="ECO:0000256" key="1">
    <source>
        <dbReference type="SAM" id="MobiDB-lite"/>
    </source>
</evidence>
<dbReference type="EMBL" id="SZYD01000016">
    <property type="protein sequence ID" value="KAD3336866.1"/>
    <property type="molecule type" value="Genomic_DNA"/>
</dbReference>
<accession>A0A5N6M8W4</accession>
<evidence type="ECO:0000313" key="3">
    <source>
        <dbReference type="EMBL" id="KAD3336866.1"/>
    </source>
</evidence>
<protein>
    <recommendedName>
        <fullName evidence="2">Retrovirus-related Pol polyprotein from transposon TNT 1-94-like beta-barrel domain-containing protein</fullName>
    </recommendedName>
</protein>
<feature type="region of interest" description="Disordered" evidence="1">
    <location>
        <begin position="1"/>
        <end position="41"/>
    </location>
</feature>
<dbReference type="Pfam" id="PF22936">
    <property type="entry name" value="Pol_BBD"/>
    <property type="match status" value="1"/>
</dbReference>
<evidence type="ECO:0000259" key="2">
    <source>
        <dbReference type="Pfam" id="PF22936"/>
    </source>
</evidence>
<comment type="caution">
    <text evidence="3">The sequence shown here is derived from an EMBL/GenBank/DDBJ whole genome shotgun (WGS) entry which is preliminary data.</text>
</comment>
<feature type="compositionally biased region" description="Basic residues" evidence="1">
    <location>
        <begin position="1"/>
        <end position="12"/>
    </location>
</feature>
<dbReference type="Proteomes" id="UP000326396">
    <property type="component" value="Linkage Group LG6"/>
</dbReference>
<sequence>MQTNQKARRVKARSGEPVRGLVDRKSGSIQNRKTPVKEEDPVHSISGLMAVVKAAECRAPLKAEGEANLTREDDDQTLLMVSYDVVMLNEEKVFPDVYAKENSEAATWYLDNGASNHITGKREYFCELNEKTIGGVRFGDGSAVEIKGKGSILLQCKNGDQRLVTNVYYILELCDNILSLGQFDEGGCKIVINDGILWLFKRSGQR</sequence>